<dbReference type="PROSITE" id="PS51186">
    <property type="entry name" value="GNAT"/>
    <property type="match status" value="1"/>
</dbReference>
<keyword evidence="4" id="KW-1185">Reference proteome</keyword>
<dbReference type="InterPro" id="IPR016181">
    <property type="entry name" value="Acyl_CoA_acyltransferase"/>
</dbReference>
<dbReference type="GO" id="GO:0004145">
    <property type="term" value="F:diamine N-acetyltransferase activity"/>
    <property type="evidence" value="ECO:0007669"/>
    <property type="project" value="UniProtKB-EC"/>
</dbReference>
<dbReference type="OrthoDB" id="5637518at2"/>
<dbReference type="PANTHER" id="PTHR10545">
    <property type="entry name" value="DIAMINE N-ACETYLTRANSFERASE"/>
    <property type="match status" value="1"/>
</dbReference>
<dbReference type="STRING" id="45065.Lgee_0044"/>
<proteinExistence type="predicted"/>
<keyword evidence="2 3" id="KW-0012">Acyltransferase</keyword>
<dbReference type="Pfam" id="PF00583">
    <property type="entry name" value="Acetyltransf_1"/>
    <property type="match status" value="1"/>
</dbReference>
<sequence length="166" mass="19399">MVKGTIDYTIRTVRVDDLDQLFNMLVDLVKYEGSFERFKLTRERLERELFGLNADWNCLVAADSHEKLLGFCLYTFANINRAFNVSPMIQVDDLYISPEFRNAKIGFNLMYQLALIAQDKNIGRLNVWCMKDNLRGQNFYQKIGAEKRDFIDVYSVQVNNLLTAFD</sequence>
<dbReference type="InterPro" id="IPR051016">
    <property type="entry name" value="Diverse_Substrate_AcTransf"/>
</dbReference>
<dbReference type="AlphaFoldDB" id="A0A0W0UB27"/>
<dbReference type="Gene3D" id="3.40.630.30">
    <property type="match status" value="1"/>
</dbReference>
<organism evidence="3 4">
    <name type="scientific">Legionella geestiana</name>
    <dbReference type="NCBI Taxonomy" id="45065"/>
    <lineage>
        <taxon>Bacteria</taxon>
        <taxon>Pseudomonadati</taxon>
        <taxon>Pseudomonadota</taxon>
        <taxon>Gammaproteobacteria</taxon>
        <taxon>Legionellales</taxon>
        <taxon>Legionellaceae</taxon>
        <taxon>Legionella</taxon>
    </lineage>
</organism>
<evidence type="ECO:0000313" key="4">
    <source>
        <dbReference type="Proteomes" id="UP000054785"/>
    </source>
</evidence>
<gene>
    <name evidence="3" type="primary">ats_1</name>
    <name evidence="3" type="ORF">Lgee_0044</name>
</gene>
<comment type="caution">
    <text evidence="3">The sequence shown here is derived from an EMBL/GenBank/DDBJ whole genome shotgun (WGS) entry which is preliminary data.</text>
</comment>
<reference evidence="3 4" key="1">
    <citation type="submission" date="2015-11" db="EMBL/GenBank/DDBJ databases">
        <title>Genomic analysis of 38 Legionella species identifies large and diverse effector repertoires.</title>
        <authorList>
            <person name="Burstein D."/>
            <person name="Amaro F."/>
            <person name="Zusman T."/>
            <person name="Lifshitz Z."/>
            <person name="Cohen O."/>
            <person name="Gilbert J.A."/>
            <person name="Pupko T."/>
            <person name="Shuman H.A."/>
            <person name="Segal G."/>
        </authorList>
    </citation>
    <scope>NUCLEOTIDE SEQUENCE [LARGE SCALE GENOMIC DNA]</scope>
    <source>
        <strain evidence="3 4">ATCC 49504</strain>
    </source>
</reference>
<dbReference type="PANTHER" id="PTHR10545:SF29">
    <property type="entry name" value="GH14572P-RELATED"/>
    <property type="match status" value="1"/>
</dbReference>
<dbReference type="EMBL" id="LNYC01000001">
    <property type="protein sequence ID" value="KTD04860.1"/>
    <property type="molecule type" value="Genomic_DNA"/>
</dbReference>
<dbReference type="EC" id="2.3.1.57" evidence="3"/>
<dbReference type="InterPro" id="IPR000182">
    <property type="entry name" value="GNAT_dom"/>
</dbReference>
<dbReference type="RefSeq" id="WP_051551032.1">
    <property type="nucleotide sequence ID" value="NZ_CAAAHN010000003.1"/>
</dbReference>
<dbReference type="PATRIC" id="fig|45065.4.peg.46"/>
<keyword evidence="1 3" id="KW-0808">Transferase</keyword>
<dbReference type="Proteomes" id="UP000054785">
    <property type="component" value="Unassembled WGS sequence"/>
</dbReference>
<protein>
    <submittedName>
        <fullName evidence="3">N-acetyltransferase ats1</fullName>
        <ecNumber evidence="3">2.3.1.57</ecNumber>
    </submittedName>
</protein>
<dbReference type="SUPFAM" id="SSF55729">
    <property type="entry name" value="Acyl-CoA N-acyltransferases (Nat)"/>
    <property type="match status" value="1"/>
</dbReference>
<evidence type="ECO:0000313" key="3">
    <source>
        <dbReference type="EMBL" id="KTD04860.1"/>
    </source>
</evidence>
<evidence type="ECO:0000256" key="2">
    <source>
        <dbReference type="ARBA" id="ARBA00023315"/>
    </source>
</evidence>
<evidence type="ECO:0000256" key="1">
    <source>
        <dbReference type="ARBA" id="ARBA00022679"/>
    </source>
</evidence>
<name>A0A0W0UB27_9GAMM</name>
<dbReference type="CDD" id="cd04301">
    <property type="entry name" value="NAT_SF"/>
    <property type="match status" value="1"/>
</dbReference>
<accession>A0A0W0UB27</accession>